<feature type="chain" id="PRO_5020998758" evidence="2">
    <location>
        <begin position="23"/>
        <end position="94"/>
    </location>
</feature>
<reference evidence="3" key="1">
    <citation type="submission" date="2019-04" db="EMBL/GenBank/DDBJ databases">
        <title>Whole genome sequencing of cave bacteria.</title>
        <authorList>
            <person name="Gan H.M."/>
            <person name="Barton H."/>
            <person name="Savka M.A."/>
        </authorList>
    </citation>
    <scope>NUCLEOTIDE SEQUENCE [LARGE SCALE GENOMIC DNA]</scope>
    <source>
        <strain evidence="3">LC387</strain>
    </source>
</reference>
<dbReference type="EMBL" id="LBIA02000001">
    <property type="protein sequence ID" value="TKT72868.1"/>
    <property type="molecule type" value="Genomic_DNA"/>
</dbReference>
<name>A0A4U6BUM4_9BRAD</name>
<protein>
    <submittedName>
        <fullName evidence="3">Uncharacterized protein</fullName>
    </submittedName>
</protein>
<evidence type="ECO:0000256" key="1">
    <source>
        <dbReference type="SAM" id="MobiDB-lite"/>
    </source>
</evidence>
<organism evidence="3 4">
    <name type="scientific">Afipia massiliensis</name>
    <dbReference type="NCBI Taxonomy" id="211460"/>
    <lineage>
        <taxon>Bacteria</taxon>
        <taxon>Pseudomonadati</taxon>
        <taxon>Pseudomonadota</taxon>
        <taxon>Alphaproteobacteria</taxon>
        <taxon>Hyphomicrobiales</taxon>
        <taxon>Nitrobacteraceae</taxon>
        <taxon>Afipia</taxon>
    </lineage>
</organism>
<evidence type="ECO:0000313" key="3">
    <source>
        <dbReference type="EMBL" id="TKT72868.1"/>
    </source>
</evidence>
<evidence type="ECO:0000256" key="2">
    <source>
        <dbReference type="SAM" id="SignalP"/>
    </source>
</evidence>
<keyword evidence="2" id="KW-0732">Signal</keyword>
<feature type="signal peptide" evidence="2">
    <location>
        <begin position="1"/>
        <end position="22"/>
    </location>
</feature>
<keyword evidence="4" id="KW-1185">Reference proteome</keyword>
<comment type="caution">
    <text evidence="3">The sequence shown here is derived from an EMBL/GenBank/DDBJ whole genome shotgun (WGS) entry which is preliminary data.</text>
</comment>
<evidence type="ECO:0000313" key="4">
    <source>
        <dbReference type="Proteomes" id="UP000034832"/>
    </source>
</evidence>
<dbReference type="AlphaFoldDB" id="A0A4U6BUM4"/>
<gene>
    <name evidence="3" type="ORF">YH63_016350</name>
</gene>
<sequence length="94" mass="10815">MRRFTIAVAALAALAALTGAVALGGGRAEAMSLPAPLAGVTQQTEEVRLVCTTRRVGHRWVKSCRDVRPHYHRRHHHHHRHHHRHHRPHHHHHR</sequence>
<dbReference type="Proteomes" id="UP000034832">
    <property type="component" value="Unassembled WGS sequence"/>
</dbReference>
<accession>A0A4U6BUM4</accession>
<feature type="region of interest" description="Disordered" evidence="1">
    <location>
        <begin position="72"/>
        <end position="94"/>
    </location>
</feature>
<proteinExistence type="predicted"/>